<accession>A0A0B2VPP8</accession>
<dbReference type="AlphaFoldDB" id="A0A0B2VPP8"/>
<feature type="transmembrane region" description="Helical" evidence="1">
    <location>
        <begin position="87"/>
        <end position="116"/>
    </location>
</feature>
<keyword evidence="3" id="KW-1185">Reference proteome</keyword>
<keyword evidence="1" id="KW-0812">Transmembrane</keyword>
<comment type="caution">
    <text evidence="2">The sequence shown here is derived from an EMBL/GenBank/DDBJ whole genome shotgun (WGS) entry which is preliminary data.</text>
</comment>
<protein>
    <submittedName>
        <fullName evidence="2">Uncharacterized protein</fullName>
    </submittedName>
</protein>
<gene>
    <name evidence="2" type="ORF">Tcan_13307</name>
</gene>
<dbReference type="EMBL" id="JPKZ01000761">
    <property type="protein sequence ID" value="KHN85511.1"/>
    <property type="molecule type" value="Genomic_DNA"/>
</dbReference>
<evidence type="ECO:0000256" key="1">
    <source>
        <dbReference type="SAM" id="Phobius"/>
    </source>
</evidence>
<sequence length="455" mass="49698">MGDAILEEFGRRFERTDPTWEYNQQRATSNDSSKRGALDTSTNRVAVAPLSQILNESGVDLYQPKSNIETILRPTAQLYRPRKTCGIANMTICIVLVTVLALLLVGAIIAIIVILVKQGNSSSTSVVINPSNVTASSASTTAQETTTTTPPPLFGYISSATYNISISGNPQYIASFDIDPRRPGGFIAVDDTLHMVYEFNIHDLTVNNKALSLDNSAEMRNCDKFTLKDFCTEVLCFESNISYCAQGCPGSVDFCAMGSVKVNGSSPYLCGAHGSFTEERGFEMALCTKSDKPSCSIQMFWLLNYKDAFPGIRSNCTIDRNDFSPKPRFTTLTAVGNIDQIDWIAAVNGAGSITATRVRDSYVITTSEAIHSETTRLYITAVDQNSAQIAAVDELNVTFYRFGDNFHPVFYGKEILSLEQNSLLTVSADGAVNVLSPSPNSKSLYLLNIHTVSWK</sequence>
<evidence type="ECO:0000313" key="3">
    <source>
        <dbReference type="Proteomes" id="UP000031036"/>
    </source>
</evidence>
<keyword evidence="1" id="KW-0472">Membrane</keyword>
<keyword evidence="1" id="KW-1133">Transmembrane helix</keyword>
<proteinExistence type="predicted"/>
<reference evidence="2 3" key="1">
    <citation type="submission" date="2014-11" db="EMBL/GenBank/DDBJ databases">
        <title>Genetic blueprint of the zoonotic pathogen Toxocara canis.</title>
        <authorList>
            <person name="Zhu X.-Q."/>
            <person name="Korhonen P.K."/>
            <person name="Cai H."/>
            <person name="Young N.D."/>
            <person name="Nejsum P."/>
            <person name="von Samson-Himmelstjerna G."/>
            <person name="Boag P.R."/>
            <person name="Tan P."/>
            <person name="Li Q."/>
            <person name="Min J."/>
            <person name="Yang Y."/>
            <person name="Wang X."/>
            <person name="Fang X."/>
            <person name="Hall R.S."/>
            <person name="Hofmann A."/>
            <person name="Sternberg P.W."/>
            <person name="Jex A.R."/>
            <person name="Gasser R.B."/>
        </authorList>
    </citation>
    <scope>NUCLEOTIDE SEQUENCE [LARGE SCALE GENOMIC DNA]</scope>
    <source>
        <strain evidence="2">PN_DK_2014</strain>
    </source>
</reference>
<evidence type="ECO:0000313" key="2">
    <source>
        <dbReference type="EMBL" id="KHN85511.1"/>
    </source>
</evidence>
<dbReference type="Proteomes" id="UP000031036">
    <property type="component" value="Unassembled WGS sequence"/>
</dbReference>
<organism evidence="2 3">
    <name type="scientific">Toxocara canis</name>
    <name type="common">Canine roundworm</name>
    <dbReference type="NCBI Taxonomy" id="6265"/>
    <lineage>
        <taxon>Eukaryota</taxon>
        <taxon>Metazoa</taxon>
        <taxon>Ecdysozoa</taxon>
        <taxon>Nematoda</taxon>
        <taxon>Chromadorea</taxon>
        <taxon>Rhabditida</taxon>
        <taxon>Spirurina</taxon>
        <taxon>Ascaridomorpha</taxon>
        <taxon>Ascaridoidea</taxon>
        <taxon>Toxocaridae</taxon>
        <taxon>Toxocara</taxon>
    </lineage>
</organism>
<name>A0A0B2VPP8_TOXCA</name>